<evidence type="ECO:0000313" key="2">
    <source>
        <dbReference type="Proteomes" id="UP000736672"/>
    </source>
</evidence>
<comment type="caution">
    <text evidence="1">The sequence shown here is derived from an EMBL/GenBank/DDBJ whole genome shotgun (WGS) entry which is preliminary data.</text>
</comment>
<dbReference type="Proteomes" id="UP000736672">
    <property type="component" value="Unassembled WGS sequence"/>
</dbReference>
<evidence type="ECO:0000313" key="1">
    <source>
        <dbReference type="EMBL" id="KAH7271037.1"/>
    </source>
</evidence>
<reference evidence="1" key="1">
    <citation type="journal article" date="2021" name="Nat. Commun.">
        <title>Genetic determinants of endophytism in the Arabidopsis root mycobiome.</title>
        <authorList>
            <person name="Mesny F."/>
            <person name="Miyauchi S."/>
            <person name="Thiergart T."/>
            <person name="Pickel B."/>
            <person name="Atanasova L."/>
            <person name="Karlsson M."/>
            <person name="Huettel B."/>
            <person name="Barry K.W."/>
            <person name="Haridas S."/>
            <person name="Chen C."/>
            <person name="Bauer D."/>
            <person name="Andreopoulos W."/>
            <person name="Pangilinan J."/>
            <person name="LaButti K."/>
            <person name="Riley R."/>
            <person name="Lipzen A."/>
            <person name="Clum A."/>
            <person name="Drula E."/>
            <person name="Henrissat B."/>
            <person name="Kohler A."/>
            <person name="Grigoriev I.V."/>
            <person name="Martin F.M."/>
            <person name="Hacquard S."/>
        </authorList>
    </citation>
    <scope>NUCLEOTIDE SEQUENCE</scope>
    <source>
        <strain evidence="1">FSSC 5 MPI-SDFR-AT-0091</strain>
    </source>
</reference>
<proteinExistence type="predicted"/>
<sequence length="261" mass="29596">MLSDQSLASVQRLLHEDVDFARSRTVTAAISKHGQLTRFEKMRLGDLLDAYVEMPGQDLKGSTPSEIYKEFFGHIFKSWVSTQTTNLRTALPSRPTHQTRIELGAPQAGSTPQGTRRSYDEMMYGPVFLSMEFDPEEETFAWTWYDGDNNTIKRKNLEVRLPRGTTIKIAKRTAIENYDNIERERITSHNRTQIIGAARRRISKWAQNGPESGGHVDGEDKLKPGEILPLRLASDVWLKTSKDNADIAAFIQSRRGGTAHY</sequence>
<dbReference type="EMBL" id="JAGTJS010000004">
    <property type="protein sequence ID" value="KAH7271037.1"/>
    <property type="molecule type" value="Genomic_DNA"/>
</dbReference>
<gene>
    <name evidence="1" type="ORF">B0J15DRAFT_483883</name>
</gene>
<dbReference type="OrthoDB" id="5077589at2759"/>
<name>A0A9P9KYR1_FUSSL</name>
<keyword evidence="2" id="KW-1185">Reference proteome</keyword>
<dbReference type="AlphaFoldDB" id="A0A9P9KYR1"/>
<protein>
    <submittedName>
        <fullName evidence="1">Uncharacterized protein</fullName>
    </submittedName>
</protein>
<organism evidence="1 2">
    <name type="scientific">Fusarium solani</name>
    <name type="common">Filamentous fungus</name>
    <dbReference type="NCBI Taxonomy" id="169388"/>
    <lineage>
        <taxon>Eukaryota</taxon>
        <taxon>Fungi</taxon>
        <taxon>Dikarya</taxon>
        <taxon>Ascomycota</taxon>
        <taxon>Pezizomycotina</taxon>
        <taxon>Sordariomycetes</taxon>
        <taxon>Hypocreomycetidae</taxon>
        <taxon>Hypocreales</taxon>
        <taxon>Nectriaceae</taxon>
        <taxon>Fusarium</taxon>
        <taxon>Fusarium solani species complex</taxon>
    </lineage>
</organism>
<accession>A0A9P9KYR1</accession>